<dbReference type="RefSeq" id="WP_344753691.1">
    <property type="nucleotide sequence ID" value="NZ_BAABAE010000002.1"/>
</dbReference>
<evidence type="ECO:0000313" key="3">
    <source>
        <dbReference type="Proteomes" id="UP001501004"/>
    </source>
</evidence>
<feature type="transmembrane region" description="Helical" evidence="1">
    <location>
        <begin position="142"/>
        <end position="162"/>
    </location>
</feature>
<keyword evidence="3" id="KW-1185">Reference proteome</keyword>
<comment type="caution">
    <text evidence="2">The sequence shown here is derived from an EMBL/GenBank/DDBJ whole genome shotgun (WGS) entry which is preliminary data.</text>
</comment>
<keyword evidence="1" id="KW-1133">Transmembrane helix</keyword>
<accession>A0ABP7FAP6</accession>
<feature type="transmembrane region" description="Helical" evidence="1">
    <location>
        <begin position="57"/>
        <end position="76"/>
    </location>
</feature>
<protein>
    <recommendedName>
        <fullName evidence="4">HPP family protein</fullName>
    </recommendedName>
</protein>
<keyword evidence="1" id="KW-0472">Membrane</keyword>
<feature type="transmembrane region" description="Helical" evidence="1">
    <location>
        <begin position="119"/>
        <end position="136"/>
    </location>
</feature>
<feature type="transmembrane region" description="Helical" evidence="1">
    <location>
        <begin position="88"/>
        <end position="112"/>
    </location>
</feature>
<proteinExistence type="predicted"/>
<evidence type="ECO:0000256" key="1">
    <source>
        <dbReference type="SAM" id="Phobius"/>
    </source>
</evidence>
<evidence type="ECO:0000313" key="2">
    <source>
        <dbReference type="EMBL" id="GAA3732974.1"/>
    </source>
</evidence>
<name>A0ABP7FAP6_9MICO</name>
<evidence type="ECO:0008006" key="4">
    <source>
        <dbReference type="Google" id="ProtNLM"/>
    </source>
</evidence>
<keyword evidence="1" id="KW-0812">Transmembrane</keyword>
<organism evidence="2 3">
    <name type="scientific">Leifsonella bigeumensis</name>
    <dbReference type="NCBI Taxonomy" id="433643"/>
    <lineage>
        <taxon>Bacteria</taxon>
        <taxon>Bacillati</taxon>
        <taxon>Actinomycetota</taxon>
        <taxon>Actinomycetes</taxon>
        <taxon>Micrococcales</taxon>
        <taxon>Microbacteriaceae</taxon>
        <taxon>Leifsonella</taxon>
    </lineage>
</organism>
<dbReference type="Proteomes" id="UP001501004">
    <property type="component" value="Unassembled WGS sequence"/>
</dbReference>
<gene>
    <name evidence="2" type="ORF">GCM10022239_06620</name>
</gene>
<dbReference type="EMBL" id="BAABAE010000002">
    <property type="protein sequence ID" value="GAA3732974.1"/>
    <property type="molecule type" value="Genomic_DNA"/>
</dbReference>
<sequence>MPDPAPAGPDWTQSGWREPASLLPSRWGSYRGRYLGGLTLAFTGGLLIQLTSTYSLGVLPIGIFLHVAGWCILPGVGWRRVLASGASVLVMIILLNGAQATPFLAVTLAAWLLVRQRPLVSYLTLALPPVGGLLLAQMFPDYGWGAVVLPVAGALLAGAAWLGRSLAAMRGRNTATTR</sequence>
<reference evidence="3" key="1">
    <citation type="journal article" date="2019" name="Int. J. Syst. Evol. Microbiol.">
        <title>The Global Catalogue of Microorganisms (GCM) 10K type strain sequencing project: providing services to taxonomists for standard genome sequencing and annotation.</title>
        <authorList>
            <consortium name="The Broad Institute Genomics Platform"/>
            <consortium name="The Broad Institute Genome Sequencing Center for Infectious Disease"/>
            <person name="Wu L."/>
            <person name="Ma J."/>
        </authorList>
    </citation>
    <scope>NUCLEOTIDE SEQUENCE [LARGE SCALE GENOMIC DNA]</scope>
    <source>
        <strain evidence="3">JCM 16949</strain>
    </source>
</reference>
<feature type="transmembrane region" description="Helical" evidence="1">
    <location>
        <begin position="32"/>
        <end position="50"/>
    </location>
</feature>